<dbReference type="AlphaFoldDB" id="A0A6G0X6V7"/>
<comment type="caution">
    <text evidence="3">The sequence shown here is derived from an EMBL/GenBank/DDBJ whole genome shotgun (WGS) entry which is preliminary data.</text>
</comment>
<protein>
    <recommendedName>
        <fullName evidence="5">Secreted protein</fullName>
    </recommendedName>
</protein>
<dbReference type="Proteomes" id="UP000481153">
    <property type="component" value="Unassembled WGS sequence"/>
</dbReference>
<feature type="signal peptide" evidence="2">
    <location>
        <begin position="1"/>
        <end position="22"/>
    </location>
</feature>
<keyword evidence="2" id="KW-0732">Signal</keyword>
<evidence type="ECO:0000313" key="4">
    <source>
        <dbReference type="Proteomes" id="UP000481153"/>
    </source>
</evidence>
<proteinExistence type="predicted"/>
<feature type="chain" id="PRO_5026115390" description="Secreted protein" evidence="2">
    <location>
        <begin position="23"/>
        <end position="210"/>
    </location>
</feature>
<name>A0A6G0X6V7_9STRA</name>
<evidence type="ECO:0000313" key="3">
    <source>
        <dbReference type="EMBL" id="KAF0735623.1"/>
    </source>
</evidence>
<evidence type="ECO:0008006" key="5">
    <source>
        <dbReference type="Google" id="ProtNLM"/>
    </source>
</evidence>
<keyword evidence="4" id="KW-1185">Reference proteome</keyword>
<evidence type="ECO:0000256" key="1">
    <source>
        <dbReference type="SAM" id="MobiDB-lite"/>
    </source>
</evidence>
<dbReference type="VEuPathDB" id="FungiDB:AeMF1_009870"/>
<organism evidence="3 4">
    <name type="scientific">Aphanomyces euteiches</name>
    <dbReference type="NCBI Taxonomy" id="100861"/>
    <lineage>
        <taxon>Eukaryota</taxon>
        <taxon>Sar</taxon>
        <taxon>Stramenopiles</taxon>
        <taxon>Oomycota</taxon>
        <taxon>Saprolegniomycetes</taxon>
        <taxon>Saprolegniales</taxon>
        <taxon>Verrucalvaceae</taxon>
        <taxon>Aphanomyces</taxon>
    </lineage>
</organism>
<gene>
    <name evidence="3" type="ORF">Ae201684_007942</name>
</gene>
<accession>A0A6G0X6V7</accession>
<reference evidence="3 4" key="1">
    <citation type="submission" date="2019-07" db="EMBL/GenBank/DDBJ databases">
        <title>Genomics analysis of Aphanomyces spp. identifies a new class of oomycete effector associated with host adaptation.</title>
        <authorList>
            <person name="Gaulin E."/>
        </authorList>
    </citation>
    <scope>NUCLEOTIDE SEQUENCE [LARGE SCALE GENOMIC DNA]</scope>
    <source>
        <strain evidence="3 4">ATCC 201684</strain>
    </source>
</reference>
<sequence>MQLATLFLAALALLAAVDATIAQRADSNAIQTCTNTVQLIQSKALTNPAAVTCAKAVPEVAAGGDTSKGLSSLGKDAIPTATVAKLVASTDCASWYSSMASTIVSISPACDFTYGTSTLNTAKYNATFSVFLAAANTGTGTALSSTTTTTTATPTTTSATTAAPTTTSSTASKTTTQPTTTAAAAKPKSISAASTTMMANAALVVVAAIL</sequence>
<feature type="region of interest" description="Disordered" evidence="1">
    <location>
        <begin position="141"/>
        <end position="180"/>
    </location>
</feature>
<dbReference type="EMBL" id="VJMJ01000094">
    <property type="protein sequence ID" value="KAF0735623.1"/>
    <property type="molecule type" value="Genomic_DNA"/>
</dbReference>
<evidence type="ECO:0000256" key="2">
    <source>
        <dbReference type="SAM" id="SignalP"/>
    </source>
</evidence>